<dbReference type="EMBL" id="JANVFO010000029">
    <property type="protein sequence ID" value="KAJ3731694.1"/>
    <property type="molecule type" value="Genomic_DNA"/>
</dbReference>
<reference evidence="2" key="1">
    <citation type="submission" date="2022-08" db="EMBL/GenBank/DDBJ databases">
        <authorList>
            <consortium name="DOE Joint Genome Institute"/>
            <person name="Min B."/>
            <person name="Sierra-Patev S."/>
            <person name="Naranjo-Ortiz M."/>
            <person name="Looney B."/>
            <person name="Konkel Z."/>
            <person name="Slot J.C."/>
            <person name="Sakamoto Y."/>
            <person name="Steenwyk J.L."/>
            <person name="Rokas A."/>
            <person name="Carro J."/>
            <person name="Camarero S."/>
            <person name="Ferreira P."/>
            <person name="Molpeceres G."/>
            <person name="Ruiz-duenas F.J."/>
            <person name="Serrano A."/>
            <person name="Henrissat B."/>
            <person name="Drula E."/>
            <person name="Hughes K.W."/>
            <person name="Mata J.L."/>
            <person name="Ishikawa N.K."/>
            <person name="Vargas-Isla R."/>
            <person name="Ushijima S."/>
            <person name="Smith C.A."/>
            <person name="Ahrendt S."/>
            <person name="Andreopoulos W."/>
            <person name="He G."/>
            <person name="LaButti K."/>
            <person name="Lipzen A."/>
            <person name="Ng V."/>
            <person name="Riley R."/>
            <person name="Sandor L."/>
            <person name="Barry K."/>
            <person name="Martinez A.T."/>
            <person name="Xiao Y."/>
            <person name="Gibbons J.G."/>
            <person name="Terashima K."/>
            <person name="Hibbett D.S."/>
            <person name="Grigoriev I.V."/>
        </authorList>
    </citation>
    <scope>NUCLEOTIDE SEQUENCE</scope>
    <source>
        <strain evidence="2">ET3784</strain>
    </source>
</reference>
<name>A0AA38JB45_9AGAR</name>
<reference evidence="2" key="2">
    <citation type="journal article" date="2023" name="Proc. Natl. Acad. Sci. U.S.A.">
        <title>A global phylogenomic analysis of the shiitake genus Lentinula.</title>
        <authorList>
            <person name="Sierra-Patev S."/>
            <person name="Min B."/>
            <person name="Naranjo-Ortiz M."/>
            <person name="Looney B."/>
            <person name="Konkel Z."/>
            <person name="Slot J.C."/>
            <person name="Sakamoto Y."/>
            <person name="Steenwyk J.L."/>
            <person name="Rokas A."/>
            <person name="Carro J."/>
            <person name="Camarero S."/>
            <person name="Ferreira P."/>
            <person name="Molpeceres G."/>
            <person name="Ruiz-Duenas F.J."/>
            <person name="Serrano A."/>
            <person name="Henrissat B."/>
            <person name="Drula E."/>
            <person name="Hughes K.W."/>
            <person name="Mata J.L."/>
            <person name="Ishikawa N.K."/>
            <person name="Vargas-Isla R."/>
            <person name="Ushijima S."/>
            <person name="Smith C.A."/>
            <person name="Donoghue J."/>
            <person name="Ahrendt S."/>
            <person name="Andreopoulos W."/>
            <person name="He G."/>
            <person name="LaButti K."/>
            <person name="Lipzen A."/>
            <person name="Ng V."/>
            <person name="Riley R."/>
            <person name="Sandor L."/>
            <person name="Barry K."/>
            <person name="Martinez A.T."/>
            <person name="Xiao Y."/>
            <person name="Gibbons J.G."/>
            <person name="Terashima K."/>
            <person name="Grigoriev I.V."/>
            <person name="Hibbett D."/>
        </authorList>
    </citation>
    <scope>NUCLEOTIDE SEQUENCE</scope>
    <source>
        <strain evidence="2">ET3784</strain>
    </source>
</reference>
<evidence type="ECO:0000256" key="1">
    <source>
        <dbReference type="SAM" id="MobiDB-lite"/>
    </source>
</evidence>
<feature type="region of interest" description="Disordered" evidence="1">
    <location>
        <begin position="80"/>
        <end position="120"/>
    </location>
</feature>
<accession>A0AA38JB45</accession>
<dbReference type="Proteomes" id="UP001176059">
    <property type="component" value="Unassembled WGS sequence"/>
</dbReference>
<keyword evidence="3" id="KW-1185">Reference proteome</keyword>
<gene>
    <name evidence="2" type="ORF">DFJ43DRAFT_1039964</name>
</gene>
<evidence type="ECO:0000313" key="2">
    <source>
        <dbReference type="EMBL" id="KAJ3731694.1"/>
    </source>
</evidence>
<evidence type="ECO:0000313" key="3">
    <source>
        <dbReference type="Proteomes" id="UP001176059"/>
    </source>
</evidence>
<organism evidence="2 3">
    <name type="scientific">Lentinula guzmanii</name>
    <dbReference type="NCBI Taxonomy" id="2804957"/>
    <lineage>
        <taxon>Eukaryota</taxon>
        <taxon>Fungi</taxon>
        <taxon>Dikarya</taxon>
        <taxon>Basidiomycota</taxon>
        <taxon>Agaricomycotina</taxon>
        <taxon>Agaricomycetes</taxon>
        <taxon>Agaricomycetidae</taxon>
        <taxon>Agaricales</taxon>
        <taxon>Marasmiineae</taxon>
        <taxon>Omphalotaceae</taxon>
        <taxon>Lentinula</taxon>
    </lineage>
</organism>
<comment type="caution">
    <text evidence="2">The sequence shown here is derived from an EMBL/GenBank/DDBJ whole genome shotgun (WGS) entry which is preliminary data.</text>
</comment>
<dbReference type="AlphaFoldDB" id="A0AA38JB45"/>
<feature type="compositionally biased region" description="Acidic residues" evidence="1">
    <location>
        <begin position="80"/>
        <end position="104"/>
    </location>
</feature>
<proteinExistence type="predicted"/>
<sequence>MSIEEQGLLDEILSSNNALKWYLNDVTRWYQWRTSGVSLPFITPLRPRSLSQSNINSFAPSTYLSRRQLGCFFLECEDDDENDEGGEGGGEQGEEREGEEEEESRFEGGRPSDGEENDNVNAGYSRSLGPIFPSSHQIRILAFTHSSRPGQFSIRTCSLGVSLRVHSVPSGDNRRPTLRVSLEDKRVIVSAFINASLILCIRVGFFCYCAQLILKSDSGCEKIIRVVVTV</sequence>
<protein>
    <submittedName>
        <fullName evidence="2">Uncharacterized protein</fullName>
    </submittedName>
</protein>